<accession>A0A6S6SD68</accession>
<evidence type="ECO:0000256" key="2">
    <source>
        <dbReference type="ARBA" id="ARBA00022729"/>
    </source>
</evidence>
<dbReference type="GO" id="GO:0009279">
    <property type="term" value="C:cell outer membrane"/>
    <property type="evidence" value="ECO:0007669"/>
    <property type="project" value="UniProtKB-SubCell"/>
</dbReference>
<dbReference type="SMART" id="SM00062">
    <property type="entry name" value="PBPb"/>
    <property type="match status" value="1"/>
</dbReference>
<dbReference type="Gene3D" id="1.10.530.10">
    <property type="match status" value="1"/>
</dbReference>
<dbReference type="GO" id="GO:0008933">
    <property type="term" value="F:peptidoglycan lytic transglycosylase activity"/>
    <property type="evidence" value="ECO:0007669"/>
    <property type="project" value="TreeGrafter"/>
</dbReference>
<dbReference type="CDD" id="cd01009">
    <property type="entry name" value="PBP2_YfhD_N"/>
    <property type="match status" value="1"/>
</dbReference>
<dbReference type="GO" id="GO:0009253">
    <property type="term" value="P:peptidoglycan catabolic process"/>
    <property type="evidence" value="ECO:0007669"/>
    <property type="project" value="TreeGrafter"/>
</dbReference>
<organism evidence="5">
    <name type="scientific">uncultured Sulfurovum sp</name>
    <dbReference type="NCBI Taxonomy" id="269237"/>
    <lineage>
        <taxon>Bacteria</taxon>
        <taxon>Pseudomonadati</taxon>
        <taxon>Campylobacterota</taxon>
        <taxon>Epsilonproteobacteria</taxon>
        <taxon>Campylobacterales</taxon>
        <taxon>Sulfurovaceae</taxon>
        <taxon>Sulfurovum</taxon>
        <taxon>environmental samples</taxon>
    </lineage>
</organism>
<evidence type="ECO:0000259" key="4">
    <source>
        <dbReference type="SMART" id="SM00062"/>
    </source>
</evidence>
<dbReference type="AlphaFoldDB" id="A0A6S6SD68"/>
<dbReference type="Gene3D" id="3.40.190.10">
    <property type="entry name" value="Periplasmic binding protein-like II"/>
    <property type="match status" value="2"/>
</dbReference>
<dbReference type="SUPFAM" id="SSF53850">
    <property type="entry name" value="Periplasmic binding protein-like II"/>
    <property type="match status" value="1"/>
</dbReference>
<dbReference type="InterPro" id="IPR023346">
    <property type="entry name" value="Lysozyme-like_dom_sf"/>
</dbReference>
<comment type="subcellular location">
    <subcellularLocation>
        <location evidence="1">Cell outer membrane</location>
        <topology evidence="1">Peripheral membrane protein</topology>
    </subcellularLocation>
</comment>
<dbReference type="PANTHER" id="PTHR35936">
    <property type="entry name" value="MEMBRANE-BOUND LYTIC MUREIN TRANSGLYCOSYLASE F"/>
    <property type="match status" value="1"/>
</dbReference>
<protein>
    <submittedName>
        <fullName evidence="5">Transglycosylase, Slt family</fullName>
    </submittedName>
</protein>
<dbReference type="CDD" id="cd13403">
    <property type="entry name" value="MLTF-like"/>
    <property type="match status" value="1"/>
</dbReference>
<gene>
    <name evidence="5" type="ORF">HELGO_WM28682</name>
</gene>
<dbReference type="PANTHER" id="PTHR35936:SF32">
    <property type="entry name" value="MEMBRANE-BOUND LYTIC MUREIN TRANSGLYCOSYLASE F"/>
    <property type="match status" value="1"/>
</dbReference>
<sequence>MKSFNFKILIPITFLLAYLGEFAYSNQIEKNCNNSKSMKVATLLDKIKAKKRLDVVILDAPVVYYVGSEDNQGFEYDLLKDYTKSMGLELNLTIVHTIKEALELTRRGYGDLTAASLSVDEPRLKEFKFGPYFHSVHEELICHNNLYKRDLFPNELNDLLDLNITVGQNTSAERTLNKIKAKVDGFEFQTSSKFSTQELLTQVWKEKLDCTVTDTHIFSLSQRYYPELISVMNLTPKVNLGWLLRNGDDSLNESLFRWLNKYERSGKMAELHSFYYGFLKIFDYYDTKVFYKRVKQTLPKYKQLFKNAGKKYNIPWIILAAQSYQESHWNPKAKSYTGVRGMMMLTNDTAKLLGVKNRLSIKQSINGGAKYFNMMREKFPKGLEGKNLWAFTLAAYNIGLGHVYDAQELAKKLNKNPNSWNDLKKVLPLLSQKKYYKDLKYGRARGNEPVHYVDAIQHYYDIIVKNELEIMAKRAKKSNGSKK</sequence>
<dbReference type="NCBIfam" id="NF008112">
    <property type="entry name" value="PRK10859.1"/>
    <property type="match status" value="1"/>
</dbReference>
<evidence type="ECO:0000313" key="5">
    <source>
        <dbReference type="EMBL" id="CAA6802629.1"/>
    </source>
</evidence>
<dbReference type="InterPro" id="IPR008258">
    <property type="entry name" value="Transglycosylase_SLT_dom_1"/>
</dbReference>
<dbReference type="Pfam" id="PF01464">
    <property type="entry name" value="SLT"/>
    <property type="match status" value="1"/>
</dbReference>
<evidence type="ECO:0000256" key="3">
    <source>
        <dbReference type="ARBA" id="ARBA00023237"/>
    </source>
</evidence>
<keyword evidence="3" id="KW-0998">Cell outer membrane</keyword>
<dbReference type="EMBL" id="CACVAZ010000006">
    <property type="protein sequence ID" value="CAA6802629.1"/>
    <property type="molecule type" value="Genomic_DNA"/>
</dbReference>
<evidence type="ECO:0000256" key="1">
    <source>
        <dbReference type="ARBA" id="ARBA00004339"/>
    </source>
</evidence>
<proteinExistence type="predicted"/>
<dbReference type="Pfam" id="PF00497">
    <property type="entry name" value="SBP_bac_3"/>
    <property type="match status" value="1"/>
</dbReference>
<keyword evidence="2" id="KW-0732">Signal</keyword>
<reference evidence="5" key="1">
    <citation type="submission" date="2020-01" db="EMBL/GenBank/DDBJ databases">
        <authorList>
            <person name="Meier V. D."/>
            <person name="Meier V D."/>
        </authorList>
    </citation>
    <scope>NUCLEOTIDE SEQUENCE</scope>
    <source>
        <strain evidence="5">HLG_WM_MAG_02</strain>
    </source>
</reference>
<dbReference type="InterPro" id="IPR001638">
    <property type="entry name" value="Solute-binding_3/MltF_N"/>
</dbReference>
<feature type="domain" description="Solute-binding protein family 3/N-terminal" evidence="4">
    <location>
        <begin position="63"/>
        <end position="279"/>
    </location>
</feature>
<keyword evidence="3" id="KW-0472">Membrane</keyword>
<name>A0A6S6SD68_9BACT</name>
<dbReference type="SUPFAM" id="SSF53955">
    <property type="entry name" value="Lysozyme-like"/>
    <property type="match status" value="1"/>
</dbReference>